<dbReference type="Proteomes" id="UP001321749">
    <property type="component" value="Unassembled WGS sequence"/>
</dbReference>
<dbReference type="InterPro" id="IPR036779">
    <property type="entry name" value="LysM_dom_sf"/>
</dbReference>
<dbReference type="PANTHER" id="PTHR34997">
    <property type="entry name" value="AM15"/>
    <property type="match status" value="1"/>
</dbReference>
<protein>
    <recommendedName>
        <fullName evidence="4">LysM domain-containing protein</fullName>
    </recommendedName>
</protein>
<dbReference type="PROSITE" id="PS51782">
    <property type="entry name" value="LYSM"/>
    <property type="match status" value="1"/>
</dbReference>
<evidence type="ECO:0000256" key="2">
    <source>
        <dbReference type="ARBA" id="ARBA00023026"/>
    </source>
</evidence>
<comment type="similarity">
    <text evidence="3">Belongs to the secreted LysM effector family.</text>
</comment>
<evidence type="ECO:0000256" key="3">
    <source>
        <dbReference type="ARBA" id="ARBA00044955"/>
    </source>
</evidence>
<gene>
    <name evidence="5" type="ORF">QBC42DRAFT_187959</name>
</gene>
<dbReference type="Gene3D" id="3.10.350.10">
    <property type="entry name" value="LysM domain"/>
    <property type="match status" value="1"/>
</dbReference>
<dbReference type="GO" id="GO:0008061">
    <property type="term" value="F:chitin binding"/>
    <property type="evidence" value="ECO:0007669"/>
    <property type="project" value="UniProtKB-KW"/>
</dbReference>
<evidence type="ECO:0000256" key="1">
    <source>
        <dbReference type="ARBA" id="ARBA00022669"/>
    </source>
</evidence>
<evidence type="ECO:0000313" key="6">
    <source>
        <dbReference type="Proteomes" id="UP001321749"/>
    </source>
</evidence>
<dbReference type="AlphaFoldDB" id="A0AAV9HDX3"/>
<evidence type="ECO:0000313" key="5">
    <source>
        <dbReference type="EMBL" id="KAK4457657.1"/>
    </source>
</evidence>
<reference evidence="5" key="1">
    <citation type="journal article" date="2023" name="Mol. Phylogenet. Evol.">
        <title>Genome-scale phylogeny and comparative genomics of the fungal order Sordariales.</title>
        <authorList>
            <person name="Hensen N."/>
            <person name="Bonometti L."/>
            <person name="Westerberg I."/>
            <person name="Brannstrom I.O."/>
            <person name="Guillou S."/>
            <person name="Cros-Aarteil S."/>
            <person name="Calhoun S."/>
            <person name="Haridas S."/>
            <person name="Kuo A."/>
            <person name="Mondo S."/>
            <person name="Pangilinan J."/>
            <person name="Riley R."/>
            <person name="LaButti K."/>
            <person name="Andreopoulos B."/>
            <person name="Lipzen A."/>
            <person name="Chen C."/>
            <person name="Yan M."/>
            <person name="Daum C."/>
            <person name="Ng V."/>
            <person name="Clum A."/>
            <person name="Steindorff A."/>
            <person name="Ohm R.A."/>
            <person name="Martin F."/>
            <person name="Silar P."/>
            <person name="Natvig D.O."/>
            <person name="Lalanne C."/>
            <person name="Gautier V."/>
            <person name="Ament-Velasquez S.L."/>
            <person name="Kruys A."/>
            <person name="Hutchinson M.I."/>
            <person name="Powell A.J."/>
            <person name="Barry K."/>
            <person name="Miller A.N."/>
            <person name="Grigoriev I.V."/>
            <person name="Debuchy R."/>
            <person name="Gladieux P."/>
            <person name="Hiltunen Thoren M."/>
            <person name="Johannesson H."/>
        </authorList>
    </citation>
    <scope>NUCLEOTIDE SEQUENCE</scope>
    <source>
        <strain evidence="5">PSN324</strain>
    </source>
</reference>
<feature type="domain" description="LysM" evidence="4">
    <location>
        <begin position="16"/>
        <end position="63"/>
    </location>
</feature>
<reference evidence="5" key="2">
    <citation type="submission" date="2023-06" db="EMBL/GenBank/DDBJ databases">
        <authorList>
            <consortium name="Lawrence Berkeley National Laboratory"/>
            <person name="Mondo S.J."/>
            <person name="Hensen N."/>
            <person name="Bonometti L."/>
            <person name="Westerberg I."/>
            <person name="Brannstrom I.O."/>
            <person name="Guillou S."/>
            <person name="Cros-Aarteil S."/>
            <person name="Calhoun S."/>
            <person name="Haridas S."/>
            <person name="Kuo A."/>
            <person name="Pangilinan J."/>
            <person name="Riley R."/>
            <person name="Labutti K."/>
            <person name="Andreopoulos B."/>
            <person name="Lipzen A."/>
            <person name="Chen C."/>
            <person name="Yanf M."/>
            <person name="Daum C."/>
            <person name="Ng V."/>
            <person name="Clum A."/>
            <person name="Steindorff A."/>
            <person name="Ohm R."/>
            <person name="Martin F."/>
            <person name="Silar P."/>
            <person name="Natvig D."/>
            <person name="Lalanne C."/>
            <person name="Gautier V."/>
            <person name="Ament-Velasquez S.L."/>
            <person name="Kruys A."/>
            <person name="Hutchinson M.I."/>
            <person name="Powell A.J."/>
            <person name="Barry K."/>
            <person name="Miller A.N."/>
            <person name="Grigoriev I.V."/>
            <person name="Debuchy R."/>
            <person name="Gladieux P."/>
            <person name="Thoren M.H."/>
            <person name="Johannesson H."/>
        </authorList>
    </citation>
    <scope>NUCLEOTIDE SEQUENCE</scope>
    <source>
        <strain evidence="5">PSN324</strain>
    </source>
</reference>
<name>A0AAV9HDX3_9PEZI</name>
<comment type="caution">
    <text evidence="5">The sequence shown here is derived from an EMBL/GenBank/DDBJ whole genome shotgun (WGS) entry which is preliminary data.</text>
</comment>
<evidence type="ECO:0000259" key="4">
    <source>
        <dbReference type="PROSITE" id="PS51782"/>
    </source>
</evidence>
<proteinExistence type="inferred from homology"/>
<accession>A0AAV9HDX3</accession>
<keyword evidence="1" id="KW-0147">Chitin-binding</keyword>
<dbReference type="InterPro" id="IPR052210">
    <property type="entry name" value="LysM1-like"/>
</dbReference>
<keyword evidence="6" id="KW-1185">Reference proteome</keyword>
<dbReference type="InterPro" id="IPR018392">
    <property type="entry name" value="LysM"/>
</dbReference>
<dbReference type="PANTHER" id="PTHR34997:SF1">
    <property type="entry name" value="PEPTIDOGLYCAN-BINDING LYSIN DOMAIN"/>
    <property type="match status" value="1"/>
</dbReference>
<sequence length="67" mass="6935">MPPGPTISGSPVNCNKWALVTSGMTCTNMASQVGISLSLFLAWSPAVSSDYTTSYWLGIAYCVGVGS</sequence>
<organism evidence="5 6">
    <name type="scientific">Cladorrhinum samala</name>
    <dbReference type="NCBI Taxonomy" id="585594"/>
    <lineage>
        <taxon>Eukaryota</taxon>
        <taxon>Fungi</taxon>
        <taxon>Dikarya</taxon>
        <taxon>Ascomycota</taxon>
        <taxon>Pezizomycotina</taxon>
        <taxon>Sordariomycetes</taxon>
        <taxon>Sordariomycetidae</taxon>
        <taxon>Sordariales</taxon>
        <taxon>Podosporaceae</taxon>
        <taxon>Cladorrhinum</taxon>
    </lineage>
</organism>
<dbReference type="EMBL" id="MU865103">
    <property type="protein sequence ID" value="KAK4457657.1"/>
    <property type="molecule type" value="Genomic_DNA"/>
</dbReference>
<keyword evidence="2" id="KW-0843">Virulence</keyword>